<dbReference type="Gene3D" id="1.20.120.740">
    <property type="entry name" value="YgfB uncharacterised protein family UPF0149, PF03695"/>
    <property type="match status" value="1"/>
</dbReference>
<proteinExistence type="inferred from homology"/>
<organism evidence="4 6">
    <name type="scientific">Proteus mirabilis</name>
    <dbReference type="NCBI Taxonomy" id="584"/>
    <lineage>
        <taxon>Bacteria</taxon>
        <taxon>Pseudomonadati</taxon>
        <taxon>Pseudomonadota</taxon>
        <taxon>Gammaproteobacteria</taxon>
        <taxon>Enterobacterales</taxon>
        <taxon>Morganellaceae</taxon>
        <taxon>Proteus</taxon>
    </lineage>
</organism>
<dbReference type="GO" id="GO:0005829">
    <property type="term" value="C:cytosol"/>
    <property type="evidence" value="ECO:0007669"/>
    <property type="project" value="TreeGrafter"/>
</dbReference>
<dbReference type="RefSeq" id="WP_004244047.1">
    <property type="nucleotide sequence ID" value="NZ_ABFCQN020000014.1"/>
</dbReference>
<evidence type="ECO:0000313" key="3">
    <source>
        <dbReference type="EMBL" id="ARX34034.1"/>
    </source>
</evidence>
<evidence type="ECO:0000313" key="6">
    <source>
        <dbReference type="Proteomes" id="UP000254191"/>
    </source>
</evidence>
<dbReference type="PANTHER" id="PTHR37528:SF1">
    <property type="entry name" value="UPF0149 PROTEIN YGFB"/>
    <property type="match status" value="1"/>
</dbReference>
<dbReference type="PANTHER" id="PTHR37528">
    <property type="entry name" value="UPF0149 PROTEIN YGFB"/>
    <property type="match status" value="1"/>
</dbReference>
<dbReference type="HAMAP" id="MF_00346">
    <property type="entry name" value="UPF0149"/>
    <property type="match status" value="1"/>
</dbReference>
<gene>
    <name evidence="3" type="ORF">AM402_07660</name>
    <name evidence="4" type="ORF">NCTC11938_03830</name>
</gene>
<dbReference type="Proteomes" id="UP000254191">
    <property type="component" value="Unassembled WGS sequence"/>
</dbReference>
<evidence type="ECO:0000313" key="4">
    <source>
        <dbReference type="EMBL" id="SUC39541.1"/>
    </source>
</evidence>
<dbReference type="InterPro" id="IPR011978">
    <property type="entry name" value="YgfB-like"/>
</dbReference>
<dbReference type="Proteomes" id="UP000195540">
    <property type="component" value="Chromosome"/>
</dbReference>
<dbReference type="STRING" id="584.AOUC001_04655"/>
<protein>
    <recommendedName>
        <fullName evidence="2">UPF0149 protein AM402_07660</fullName>
    </recommendedName>
</protein>
<evidence type="ECO:0000313" key="5">
    <source>
        <dbReference type="Proteomes" id="UP000195540"/>
    </source>
</evidence>
<dbReference type="NCBIfam" id="NF002477">
    <property type="entry name" value="PRK01736.1"/>
    <property type="match status" value="1"/>
</dbReference>
<dbReference type="InterPro" id="IPR036255">
    <property type="entry name" value="YgfB-like_sf"/>
</dbReference>
<comment type="similarity">
    <text evidence="1 2">Belongs to the UPF0149 family.</text>
</comment>
<reference evidence="3 5" key="1">
    <citation type="submission" date="2017-05" db="EMBL/GenBank/DDBJ databases">
        <title>Whole genome sequencing of Proteus mirabilis AR_0155.</title>
        <authorList>
            <person name="Conlan S."/>
            <person name="Thomas P.J."/>
            <person name="Mullikin J."/>
            <person name="Frank K.M."/>
            <person name="Segre J.A."/>
        </authorList>
    </citation>
    <scope>NUCLEOTIDE SEQUENCE [LARGE SCALE GENOMIC DNA]</scope>
    <source>
        <strain evidence="3 5">AR_0155</strain>
    </source>
</reference>
<accession>A0A1Z1SSR8</accession>
<reference evidence="4 6" key="2">
    <citation type="submission" date="2018-06" db="EMBL/GenBank/DDBJ databases">
        <authorList>
            <consortium name="Pathogen Informatics"/>
            <person name="Doyle S."/>
        </authorList>
    </citation>
    <scope>NUCLEOTIDE SEQUENCE [LARGE SCALE GENOMIC DNA]</scope>
    <source>
        <strain evidence="4 6">NCTC11938</strain>
    </source>
</reference>
<dbReference type="NCBIfam" id="TIGR02292">
    <property type="entry name" value="ygfB_yecA"/>
    <property type="match status" value="1"/>
</dbReference>
<dbReference type="Pfam" id="PF03695">
    <property type="entry name" value="UPF0149"/>
    <property type="match status" value="1"/>
</dbReference>
<dbReference type="KEGG" id="pvl:AOB99_11955"/>
<sequence length="194" mass="21710">MSIQNTLPDYSAIDSLLQQHAVPLTAAEMHGLITGFICGAVHDNSWKTLLHELTNEGLAFPKSLSEPLESLYHVTHEQLDDSVFNFSMLLPDDAESVFPRADALAGWVNHFLLGLGVAQPKLSEHKELTEVITDLRNIGALGYEEDENQQELEDALEEVTEYVKVSVQLCYITFVASKETTTENDKQDEQRTLH</sequence>
<evidence type="ECO:0000256" key="1">
    <source>
        <dbReference type="ARBA" id="ARBA00038308"/>
    </source>
</evidence>
<dbReference type="AlphaFoldDB" id="A0A1Z1SSR8"/>
<dbReference type="EMBL" id="CP021694">
    <property type="protein sequence ID" value="ARX34034.1"/>
    <property type="molecule type" value="Genomic_DNA"/>
</dbReference>
<dbReference type="SUPFAM" id="SSF101327">
    <property type="entry name" value="YgfB-like"/>
    <property type="match status" value="1"/>
</dbReference>
<evidence type="ECO:0000256" key="2">
    <source>
        <dbReference type="HAMAP-Rule" id="MF_00346"/>
    </source>
</evidence>
<dbReference type="OrthoDB" id="9783391at2"/>
<name>A0A1Z1SSR8_PROMI</name>
<dbReference type="EMBL" id="UGTS01000006">
    <property type="protein sequence ID" value="SUC39541.1"/>
    <property type="molecule type" value="Genomic_DNA"/>
</dbReference>